<dbReference type="EMBL" id="VSSQ01058239">
    <property type="protein sequence ID" value="MPN11969.1"/>
    <property type="molecule type" value="Genomic_DNA"/>
</dbReference>
<evidence type="ECO:0000313" key="1">
    <source>
        <dbReference type="EMBL" id="MPN11969.1"/>
    </source>
</evidence>
<accession>A0A645FF48</accession>
<comment type="caution">
    <text evidence="1">The sequence shown here is derived from an EMBL/GenBank/DDBJ whole genome shotgun (WGS) entry which is preliminary data.</text>
</comment>
<reference evidence="1" key="1">
    <citation type="submission" date="2019-08" db="EMBL/GenBank/DDBJ databases">
        <authorList>
            <person name="Kucharzyk K."/>
            <person name="Murdoch R.W."/>
            <person name="Higgins S."/>
            <person name="Loffler F."/>
        </authorList>
    </citation>
    <scope>NUCLEOTIDE SEQUENCE</scope>
</reference>
<sequence length="73" mass="7949">MLGKRHCTAVKPAVYNLCDPGHGSAAFIAFEVDIIHIWPVKLYALIYFFHSSLCKLFSGAYGSSVAALASPYI</sequence>
<organism evidence="1">
    <name type="scientific">bioreactor metagenome</name>
    <dbReference type="NCBI Taxonomy" id="1076179"/>
    <lineage>
        <taxon>unclassified sequences</taxon>
        <taxon>metagenomes</taxon>
        <taxon>ecological metagenomes</taxon>
    </lineage>
</organism>
<dbReference type="AlphaFoldDB" id="A0A645FF48"/>
<protein>
    <submittedName>
        <fullName evidence="1">Uncharacterized protein</fullName>
    </submittedName>
</protein>
<name>A0A645FF48_9ZZZZ</name>
<proteinExistence type="predicted"/>
<gene>
    <name evidence="1" type="ORF">SDC9_159278</name>
</gene>